<dbReference type="Ensembl" id="ENSLACT00000003546.1">
    <property type="protein sequence ID" value="ENSLACP00000003515.1"/>
    <property type="gene ID" value="ENSLACG00000003135.1"/>
</dbReference>
<keyword evidence="2" id="KW-1185">Reference proteome</keyword>
<reference evidence="1" key="3">
    <citation type="submission" date="2025-09" db="UniProtKB">
        <authorList>
            <consortium name="Ensembl"/>
        </authorList>
    </citation>
    <scope>IDENTIFICATION</scope>
</reference>
<dbReference type="STRING" id="7897.ENSLACP00000003515"/>
<dbReference type="InParanoid" id="H3A1J4"/>
<dbReference type="InterPro" id="IPR036691">
    <property type="entry name" value="Endo/exonu/phosph_ase_sf"/>
</dbReference>
<name>H3A1J4_LATCH</name>
<dbReference type="GeneTree" id="ENSGT01150000287206"/>
<protein>
    <recommendedName>
        <fullName evidence="3">Endonuclease/exonuclease/phosphatase domain-containing protein</fullName>
    </recommendedName>
</protein>
<dbReference type="SUPFAM" id="SSF56219">
    <property type="entry name" value="DNase I-like"/>
    <property type="match status" value="1"/>
</dbReference>
<dbReference type="EMBL" id="AFYH01247911">
    <property type="status" value="NOT_ANNOTATED_CDS"/>
    <property type="molecule type" value="Genomic_DNA"/>
</dbReference>
<reference evidence="1" key="2">
    <citation type="submission" date="2025-08" db="UniProtKB">
        <authorList>
            <consortium name="Ensembl"/>
        </authorList>
    </citation>
    <scope>IDENTIFICATION</scope>
</reference>
<organism evidence="1 2">
    <name type="scientific">Latimeria chalumnae</name>
    <name type="common">Coelacanth</name>
    <dbReference type="NCBI Taxonomy" id="7897"/>
    <lineage>
        <taxon>Eukaryota</taxon>
        <taxon>Metazoa</taxon>
        <taxon>Chordata</taxon>
        <taxon>Craniata</taxon>
        <taxon>Vertebrata</taxon>
        <taxon>Euteleostomi</taxon>
        <taxon>Coelacanthiformes</taxon>
        <taxon>Coelacanthidae</taxon>
        <taxon>Latimeria</taxon>
    </lineage>
</organism>
<evidence type="ECO:0008006" key="3">
    <source>
        <dbReference type="Google" id="ProtNLM"/>
    </source>
</evidence>
<dbReference type="Gene3D" id="3.60.10.10">
    <property type="entry name" value="Endonuclease/exonuclease/phosphatase"/>
    <property type="match status" value="1"/>
</dbReference>
<sequence length="156" mass="18177">FAYDHITSHYLDLQKHFVLAFGSVNLDKITLLNIYGPSPDNPSFFTELLMHLTPFYNTHNILGGNFNLAYLGKINTRPWRVTRSHIALAEFIHEVGPVDAWRALYPNGKGYIFRSSVYLKWSRIDFIYIMTNPNLINETFASYYKHLFTKEHVNTS</sequence>
<proteinExistence type="predicted"/>
<reference evidence="2" key="1">
    <citation type="submission" date="2011-08" db="EMBL/GenBank/DDBJ databases">
        <title>The draft genome of Latimeria chalumnae.</title>
        <authorList>
            <person name="Di Palma F."/>
            <person name="Alfoldi J."/>
            <person name="Johnson J."/>
            <person name="Berlin A."/>
            <person name="Gnerre S."/>
            <person name="Jaffe D."/>
            <person name="MacCallum I."/>
            <person name="Young S."/>
            <person name="Walker B.J."/>
            <person name="Lander E."/>
            <person name="Lindblad-Toh K."/>
        </authorList>
    </citation>
    <scope>NUCLEOTIDE SEQUENCE [LARGE SCALE GENOMIC DNA]</scope>
    <source>
        <strain evidence="2">Wild caught</strain>
    </source>
</reference>
<evidence type="ECO:0000313" key="1">
    <source>
        <dbReference type="Ensembl" id="ENSLACP00000003515.1"/>
    </source>
</evidence>
<dbReference type="HOGENOM" id="CLU_1690792_0_0_1"/>
<accession>H3A1J4</accession>
<dbReference type="Proteomes" id="UP000008672">
    <property type="component" value="Unassembled WGS sequence"/>
</dbReference>
<evidence type="ECO:0000313" key="2">
    <source>
        <dbReference type="Proteomes" id="UP000008672"/>
    </source>
</evidence>
<dbReference type="AlphaFoldDB" id="H3A1J4"/>